<organism evidence="2 3">
    <name type="scientific">Aplosporella prunicola CBS 121167</name>
    <dbReference type="NCBI Taxonomy" id="1176127"/>
    <lineage>
        <taxon>Eukaryota</taxon>
        <taxon>Fungi</taxon>
        <taxon>Dikarya</taxon>
        <taxon>Ascomycota</taxon>
        <taxon>Pezizomycotina</taxon>
        <taxon>Dothideomycetes</taxon>
        <taxon>Dothideomycetes incertae sedis</taxon>
        <taxon>Botryosphaeriales</taxon>
        <taxon>Aplosporellaceae</taxon>
        <taxon>Aplosporella</taxon>
    </lineage>
</organism>
<name>A0A6A6BRL5_9PEZI</name>
<dbReference type="EMBL" id="ML995475">
    <property type="protein sequence ID" value="KAF2146428.1"/>
    <property type="molecule type" value="Genomic_DNA"/>
</dbReference>
<dbReference type="RefSeq" id="XP_033402137.1">
    <property type="nucleotide sequence ID" value="XM_033546990.1"/>
</dbReference>
<dbReference type="AlphaFoldDB" id="A0A6A6BRL5"/>
<sequence length="135" mass="14983">MRMESRAVRLAGGAGALGIGSAERCRRGWDAGRAAKKEPISSSRIVVGTRNLRGLELVIYKYWDEVSWPCLKLAGPKRQLPSKDPSFVTLALVTRGRSLKPAHGEFRRKRATRRLESGGVEQADVAERARRGSRR</sequence>
<dbReference type="GeneID" id="54304497"/>
<dbReference type="Proteomes" id="UP000799438">
    <property type="component" value="Unassembled WGS sequence"/>
</dbReference>
<evidence type="ECO:0000313" key="2">
    <source>
        <dbReference type="EMBL" id="KAF2146428.1"/>
    </source>
</evidence>
<evidence type="ECO:0000313" key="3">
    <source>
        <dbReference type="Proteomes" id="UP000799438"/>
    </source>
</evidence>
<keyword evidence="3" id="KW-1185">Reference proteome</keyword>
<feature type="region of interest" description="Disordered" evidence="1">
    <location>
        <begin position="102"/>
        <end position="135"/>
    </location>
</feature>
<feature type="compositionally biased region" description="Basic and acidic residues" evidence="1">
    <location>
        <begin position="125"/>
        <end position="135"/>
    </location>
</feature>
<protein>
    <submittedName>
        <fullName evidence="2">Uncharacterized protein</fullName>
    </submittedName>
</protein>
<accession>A0A6A6BRL5</accession>
<reference evidence="2" key="1">
    <citation type="journal article" date="2020" name="Stud. Mycol.">
        <title>101 Dothideomycetes genomes: a test case for predicting lifestyles and emergence of pathogens.</title>
        <authorList>
            <person name="Haridas S."/>
            <person name="Albert R."/>
            <person name="Binder M."/>
            <person name="Bloem J."/>
            <person name="Labutti K."/>
            <person name="Salamov A."/>
            <person name="Andreopoulos B."/>
            <person name="Baker S."/>
            <person name="Barry K."/>
            <person name="Bills G."/>
            <person name="Bluhm B."/>
            <person name="Cannon C."/>
            <person name="Castanera R."/>
            <person name="Culley D."/>
            <person name="Daum C."/>
            <person name="Ezra D."/>
            <person name="Gonzalez J."/>
            <person name="Henrissat B."/>
            <person name="Kuo A."/>
            <person name="Liang C."/>
            <person name="Lipzen A."/>
            <person name="Lutzoni F."/>
            <person name="Magnuson J."/>
            <person name="Mondo S."/>
            <person name="Nolan M."/>
            <person name="Ohm R."/>
            <person name="Pangilinan J."/>
            <person name="Park H.-J."/>
            <person name="Ramirez L."/>
            <person name="Alfaro M."/>
            <person name="Sun H."/>
            <person name="Tritt A."/>
            <person name="Yoshinaga Y."/>
            <person name="Zwiers L.-H."/>
            <person name="Turgeon B."/>
            <person name="Goodwin S."/>
            <person name="Spatafora J."/>
            <person name="Crous P."/>
            <person name="Grigoriev I."/>
        </authorList>
    </citation>
    <scope>NUCLEOTIDE SEQUENCE</scope>
    <source>
        <strain evidence="2">CBS 121167</strain>
    </source>
</reference>
<proteinExistence type="predicted"/>
<evidence type="ECO:0000256" key="1">
    <source>
        <dbReference type="SAM" id="MobiDB-lite"/>
    </source>
</evidence>
<gene>
    <name evidence="2" type="ORF">K452DRAFT_65549</name>
</gene>